<dbReference type="PANTHER" id="PTHR24252:SF7">
    <property type="entry name" value="HYALIN"/>
    <property type="match status" value="1"/>
</dbReference>
<evidence type="ECO:0000259" key="2">
    <source>
        <dbReference type="PROSITE" id="PS50240"/>
    </source>
</evidence>
<dbReference type="InterPro" id="IPR009003">
    <property type="entry name" value="Peptidase_S1_PA"/>
</dbReference>
<dbReference type="OrthoDB" id="6338546at2759"/>
<dbReference type="GO" id="GO:0004252">
    <property type="term" value="F:serine-type endopeptidase activity"/>
    <property type="evidence" value="ECO:0007669"/>
    <property type="project" value="InterPro"/>
</dbReference>
<dbReference type="SMART" id="SM00020">
    <property type="entry name" value="Tryp_SPc"/>
    <property type="match status" value="1"/>
</dbReference>
<gene>
    <name evidence="3" type="ORF">FKW44_017891</name>
</gene>
<organism evidence="3 4">
    <name type="scientific">Caligus rogercresseyi</name>
    <name type="common">Sea louse</name>
    <dbReference type="NCBI Taxonomy" id="217165"/>
    <lineage>
        <taxon>Eukaryota</taxon>
        <taxon>Metazoa</taxon>
        <taxon>Ecdysozoa</taxon>
        <taxon>Arthropoda</taxon>
        <taxon>Crustacea</taxon>
        <taxon>Multicrustacea</taxon>
        <taxon>Hexanauplia</taxon>
        <taxon>Copepoda</taxon>
        <taxon>Siphonostomatoida</taxon>
        <taxon>Caligidae</taxon>
        <taxon>Caligus</taxon>
    </lineage>
</organism>
<accession>A0A7T8JXK6</accession>
<sequence>ICGIENPSGLLSGRVIGGQEASPNQFPWTVALTIHFMRGNGTCTGSIINKQWILTAGHCVGDSQKIEVYVGSHDYELEDEPHRQYFVTEESYLHPNYDYTEVDDIALVKLQEEIEFNGL</sequence>
<keyword evidence="1" id="KW-1015">Disulfide bond</keyword>
<dbReference type="PROSITE" id="PS00134">
    <property type="entry name" value="TRYPSIN_HIS"/>
    <property type="match status" value="1"/>
</dbReference>
<protein>
    <submittedName>
        <fullName evidence="3">Chymotrypsin-C</fullName>
    </submittedName>
</protein>
<dbReference type="InterPro" id="IPR018114">
    <property type="entry name" value="TRYPSIN_HIS"/>
</dbReference>
<feature type="non-terminal residue" evidence="3">
    <location>
        <position position="1"/>
    </location>
</feature>
<evidence type="ECO:0000313" key="3">
    <source>
        <dbReference type="EMBL" id="QQP37585.1"/>
    </source>
</evidence>
<dbReference type="EMBL" id="CP045901">
    <property type="protein sequence ID" value="QQP37585.1"/>
    <property type="molecule type" value="Genomic_DNA"/>
</dbReference>
<dbReference type="PROSITE" id="PS50240">
    <property type="entry name" value="TRYPSIN_DOM"/>
    <property type="match status" value="1"/>
</dbReference>
<dbReference type="Pfam" id="PF00089">
    <property type="entry name" value="Trypsin"/>
    <property type="match status" value="1"/>
</dbReference>
<dbReference type="Proteomes" id="UP000595437">
    <property type="component" value="Chromosome 12"/>
</dbReference>
<evidence type="ECO:0000313" key="4">
    <source>
        <dbReference type="Proteomes" id="UP000595437"/>
    </source>
</evidence>
<dbReference type="SUPFAM" id="SSF50494">
    <property type="entry name" value="Trypsin-like serine proteases"/>
    <property type="match status" value="1"/>
</dbReference>
<dbReference type="AlphaFoldDB" id="A0A7T8JXK6"/>
<reference evidence="4" key="1">
    <citation type="submission" date="2021-01" db="EMBL/GenBank/DDBJ databases">
        <title>Caligus Genome Assembly.</title>
        <authorList>
            <person name="Gallardo-Escarate C."/>
        </authorList>
    </citation>
    <scope>NUCLEOTIDE SEQUENCE [LARGE SCALE GENOMIC DNA]</scope>
</reference>
<dbReference type="InterPro" id="IPR043504">
    <property type="entry name" value="Peptidase_S1_PA_chymotrypsin"/>
</dbReference>
<evidence type="ECO:0000256" key="1">
    <source>
        <dbReference type="ARBA" id="ARBA00023157"/>
    </source>
</evidence>
<dbReference type="GO" id="GO:0006508">
    <property type="term" value="P:proteolysis"/>
    <property type="evidence" value="ECO:0007669"/>
    <property type="project" value="InterPro"/>
</dbReference>
<proteinExistence type="predicted"/>
<dbReference type="PANTHER" id="PTHR24252">
    <property type="entry name" value="ACROSIN-RELATED"/>
    <property type="match status" value="1"/>
</dbReference>
<dbReference type="InterPro" id="IPR001254">
    <property type="entry name" value="Trypsin_dom"/>
</dbReference>
<keyword evidence="4" id="KW-1185">Reference proteome</keyword>
<dbReference type="FunFam" id="2.40.10.10:FF:000068">
    <property type="entry name" value="transmembrane protease serine 2"/>
    <property type="match status" value="1"/>
</dbReference>
<dbReference type="InterPro" id="IPR001314">
    <property type="entry name" value="Peptidase_S1A"/>
</dbReference>
<dbReference type="Gene3D" id="2.40.10.10">
    <property type="entry name" value="Trypsin-like serine proteases"/>
    <property type="match status" value="1"/>
</dbReference>
<feature type="non-terminal residue" evidence="3">
    <location>
        <position position="119"/>
    </location>
</feature>
<dbReference type="PRINTS" id="PR00722">
    <property type="entry name" value="CHYMOTRYPSIN"/>
</dbReference>
<feature type="domain" description="Peptidase S1" evidence="2">
    <location>
        <begin position="15"/>
        <end position="119"/>
    </location>
</feature>
<name>A0A7T8JXK6_CALRO</name>